<feature type="transmembrane region" description="Helical" evidence="2">
    <location>
        <begin position="90"/>
        <end position="111"/>
    </location>
</feature>
<feature type="transmembrane region" description="Helical" evidence="2">
    <location>
        <begin position="117"/>
        <end position="138"/>
    </location>
</feature>
<dbReference type="AlphaFoldDB" id="A0A918XEM8"/>
<dbReference type="Proteomes" id="UP000654947">
    <property type="component" value="Unassembled WGS sequence"/>
</dbReference>
<keyword evidence="2" id="KW-0472">Membrane</keyword>
<feature type="region of interest" description="Disordered" evidence="1">
    <location>
        <begin position="181"/>
        <end position="221"/>
    </location>
</feature>
<feature type="compositionally biased region" description="Polar residues" evidence="1">
    <location>
        <begin position="308"/>
        <end position="319"/>
    </location>
</feature>
<reference evidence="3 4" key="1">
    <citation type="journal article" date="2014" name="Int. J. Syst. Evol. Microbiol.">
        <title>Complete genome sequence of Corynebacterium casei LMG S-19264T (=DSM 44701T), isolated from a smear-ripened cheese.</title>
        <authorList>
            <consortium name="US DOE Joint Genome Institute (JGI-PGF)"/>
            <person name="Walter F."/>
            <person name="Albersmeier A."/>
            <person name="Kalinowski J."/>
            <person name="Ruckert C."/>
        </authorList>
    </citation>
    <scope>NUCLEOTIDE SEQUENCE [LARGE SCALE GENOMIC DNA]</scope>
    <source>
        <strain evidence="3 4">KCTC 19473</strain>
    </source>
</reference>
<dbReference type="EMBL" id="BMXL01000014">
    <property type="protein sequence ID" value="GHD28513.1"/>
    <property type="molecule type" value="Genomic_DNA"/>
</dbReference>
<protein>
    <submittedName>
        <fullName evidence="3">Uncharacterized protein</fullName>
    </submittedName>
</protein>
<keyword evidence="4" id="KW-1185">Reference proteome</keyword>
<feature type="region of interest" description="Disordered" evidence="1">
    <location>
        <begin position="233"/>
        <end position="353"/>
    </location>
</feature>
<gene>
    <name evidence="3" type="ORF">GCM10007147_28510</name>
</gene>
<dbReference type="RefSeq" id="WP_193518110.1">
    <property type="nucleotide sequence ID" value="NZ_BMXL01000014.1"/>
</dbReference>
<comment type="caution">
    <text evidence="3">The sequence shown here is derived from an EMBL/GenBank/DDBJ whole genome shotgun (WGS) entry which is preliminary data.</text>
</comment>
<organism evidence="3 4">
    <name type="scientific">Nocardiopsis kunsanensis</name>
    <dbReference type="NCBI Taxonomy" id="141693"/>
    <lineage>
        <taxon>Bacteria</taxon>
        <taxon>Bacillati</taxon>
        <taxon>Actinomycetota</taxon>
        <taxon>Actinomycetes</taxon>
        <taxon>Streptosporangiales</taxon>
        <taxon>Nocardiopsidaceae</taxon>
        <taxon>Nocardiopsis</taxon>
    </lineage>
</organism>
<evidence type="ECO:0000256" key="2">
    <source>
        <dbReference type="SAM" id="Phobius"/>
    </source>
</evidence>
<keyword evidence="2" id="KW-1133">Transmembrane helix</keyword>
<evidence type="ECO:0000313" key="3">
    <source>
        <dbReference type="EMBL" id="GHD28513.1"/>
    </source>
</evidence>
<evidence type="ECO:0000256" key="1">
    <source>
        <dbReference type="SAM" id="MobiDB-lite"/>
    </source>
</evidence>
<feature type="compositionally biased region" description="Low complexity" evidence="1">
    <location>
        <begin position="235"/>
        <end position="248"/>
    </location>
</feature>
<feature type="transmembrane region" description="Helical" evidence="2">
    <location>
        <begin position="45"/>
        <end position="69"/>
    </location>
</feature>
<keyword evidence="2" id="KW-0812">Transmembrane</keyword>
<name>A0A918XEM8_9ACTN</name>
<accession>A0A918XEM8</accession>
<feature type="compositionally biased region" description="Basic and acidic residues" evidence="1">
    <location>
        <begin position="181"/>
        <end position="211"/>
    </location>
</feature>
<proteinExistence type="predicted"/>
<evidence type="ECO:0000313" key="4">
    <source>
        <dbReference type="Proteomes" id="UP000654947"/>
    </source>
</evidence>
<feature type="transmembrane region" description="Helical" evidence="2">
    <location>
        <begin position="18"/>
        <end position="39"/>
    </location>
</feature>
<sequence>MTNYVLEPTQEGQLRRRVLFWLPAPLPVLGLVALLVGGAQSASGWTILLAASVGVGTLLLALVVHPTPLPEGLTPQVSSRRSLHRFRQFTGLRIALALVPVVIGAAASVIGGGMYPLYAALALAWPQILMALPTFFVVTRARRAMEAWGTTAYLWHALSRPAKVSWPVVTPARRVWSQWRHDRTEARAVAHRESELRRSEKAERDQARDPHVVLPHPDQVTTARIPVLPEDTAAQDDGSQQQDAGSDGARTEVSTTDASATDGPGAEDTGDTGEEAAAPDGSGNREDREGIEPTALLPALDAEARTAETPTTGTGSERTAGTLLERGGAPSQRVRRNRRGSLQSTRRPRSQKP</sequence>